<organism evidence="1 2">
    <name type="scientific">Pleurotus eryngii</name>
    <name type="common">Boletus of the steppes</name>
    <dbReference type="NCBI Taxonomy" id="5323"/>
    <lineage>
        <taxon>Eukaryota</taxon>
        <taxon>Fungi</taxon>
        <taxon>Dikarya</taxon>
        <taxon>Basidiomycota</taxon>
        <taxon>Agaricomycotina</taxon>
        <taxon>Agaricomycetes</taxon>
        <taxon>Agaricomycetidae</taxon>
        <taxon>Agaricales</taxon>
        <taxon>Pleurotineae</taxon>
        <taxon>Pleurotaceae</taxon>
        <taxon>Pleurotus</taxon>
    </lineage>
</organism>
<dbReference type="AlphaFoldDB" id="A0A9P5ZPP7"/>
<comment type="caution">
    <text evidence="1">The sequence shown here is derived from an EMBL/GenBank/DDBJ whole genome shotgun (WGS) entry which is preliminary data.</text>
</comment>
<name>A0A9P5ZPP7_PLEER</name>
<keyword evidence="2" id="KW-1185">Reference proteome</keyword>
<sequence>MRFIINHQTVDYPGFSTFCYIATKECLHPVREPPADPVPSSGTSGIILIGREASPAVAIELEYPRYRSRDHLSWHSAANFSALKVIDGIMLGTRIGSAERSDKLGLGTSSLPSKVSQELRVRHEWALHPIDIMEFTP</sequence>
<evidence type="ECO:0000313" key="1">
    <source>
        <dbReference type="EMBL" id="KAF9490440.1"/>
    </source>
</evidence>
<gene>
    <name evidence="1" type="ORF">BDN71DRAFT_1434725</name>
</gene>
<reference evidence="1" key="1">
    <citation type="submission" date="2020-11" db="EMBL/GenBank/DDBJ databases">
        <authorList>
            <consortium name="DOE Joint Genome Institute"/>
            <person name="Ahrendt S."/>
            <person name="Riley R."/>
            <person name="Andreopoulos W."/>
            <person name="Labutti K."/>
            <person name="Pangilinan J."/>
            <person name="Ruiz-Duenas F.J."/>
            <person name="Barrasa J.M."/>
            <person name="Sanchez-Garcia M."/>
            <person name="Camarero S."/>
            <person name="Miyauchi S."/>
            <person name="Serrano A."/>
            <person name="Linde D."/>
            <person name="Babiker R."/>
            <person name="Drula E."/>
            <person name="Ayuso-Fernandez I."/>
            <person name="Pacheco R."/>
            <person name="Padilla G."/>
            <person name="Ferreira P."/>
            <person name="Barriuso J."/>
            <person name="Kellner H."/>
            <person name="Castanera R."/>
            <person name="Alfaro M."/>
            <person name="Ramirez L."/>
            <person name="Pisabarro A.G."/>
            <person name="Kuo A."/>
            <person name="Tritt A."/>
            <person name="Lipzen A."/>
            <person name="He G."/>
            <person name="Yan M."/>
            <person name="Ng V."/>
            <person name="Cullen D."/>
            <person name="Martin F."/>
            <person name="Rosso M.-N."/>
            <person name="Henrissat B."/>
            <person name="Hibbett D."/>
            <person name="Martinez A.T."/>
            <person name="Grigoriev I.V."/>
        </authorList>
    </citation>
    <scope>NUCLEOTIDE SEQUENCE</scope>
    <source>
        <strain evidence="1">ATCC 90797</strain>
    </source>
</reference>
<protein>
    <submittedName>
        <fullName evidence="1">Uncharacterized protein</fullName>
    </submittedName>
</protein>
<dbReference type="Proteomes" id="UP000807025">
    <property type="component" value="Unassembled WGS sequence"/>
</dbReference>
<dbReference type="EMBL" id="MU154642">
    <property type="protein sequence ID" value="KAF9490440.1"/>
    <property type="molecule type" value="Genomic_DNA"/>
</dbReference>
<accession>A0A9P5ZPP7</accession>
<evidence type="ECO:0000313" key="2">
    <source>
        <dbReference type="Proteomes" id="UP000807025"/>
    </source>
</evidence>
<proteinExistence type="predicted"/>